<organism evidence="2 3">
    <name type="scientific">Mycobacterium adipatum</name>
    <dbReference type="NCBI Taxonomy" id="1682113"/>
    <lineage>
        <taxon>Bacteria</taxon>
        <taxon>Bacillati</taxon>
        <taxon>Actinomycetota</taxon>
        <taxon>Actinomycetes</taxon>
        <taxon>Mycobacteriales</taxon>
        <taxon>Mycobacteriaceae</taxon>
        <taxon>Mycobacterium</taxon>
    </lineage>
</organism>
<dbReference type="InterPro" id="IPR003111">
    <property type="entry name" value="Lon_prtase_N"/>
</dbReference>
<dbReference type="SMART" id="SM00464">
    <property type="entry name" value="LON"/>
    <property type="match status" value="1"/>
</dbReference>
<dbReference type="InterPro" id="IPR015947">
    <property type="entry name" value="PUA-like_sf"/>
</dbReference>
<feature type="domain" description="Lon N-terminal" evidence="1">
    <location>
        <begin position="1"/>
        <end position="196"/>
    </location>
</feature>
<dbReference type="OrthoDB" id="25394at2"/>
<evidence type="ECO:0000313" key="3">
    <source>
        <dbReference type="Proteomes" id="UP000077143"/>
    </source>
</evidence>
<dbReference type="InterPro" id="IPR046336">
    <property type="entry name" value="Lon_prtase_N_sf"/>
</dbReference>
<dbReference type="Gene3D" id="2.30.130.40">
    <property type="entry name" value="LON domain-like"/>
    <property type="match status" value="1"/>
</dbReference>
<name>A0A172UWU8_9MYCO</name>
<keyword evidence="3" id="KW-1185">Reference proteome</keyword>
<gene>
    <name evidence="2" type="ORF">A7U43_26825</name>
</gene>
<accession>A0A172UWU8</accession>
<dbReference type="PANTHER" id="PTHR46732:SF8">
    <property type="entry name" value="ATP-DEPENDENT PROTEASE LA (LON) DOMAIN PROTEIN"/>
    <property type="match status" value="1"/>
</dbReference>
<dbReference type="RefSeq" id="WP_068003875.1">
    <property type="nucleotide sequence ID" value="NZ_CP015596.1"/>
</dbReference>
<sequence length="205" mass="22161">MFPLEMAMLPGEELPLRIFEPRYSAMISQCLAGEPMFGVVMIAAGREVGGGEARHDVGVLARIVEHADLGEGRYRLRCILGQRIRVTEWLTDAPYPRATTVPWPDEAGPSVTGADIAAVEDIVMALFERIAAARDATLPPREDLLGGPEPGQQAGDRLYALAARIPIGQADRYAVLAAPNAQARLEALREAVETVAAMVEFQLSE</sequence>
<evidence type="ECO:0000259" key="1">
    <source>
        <dbReference type="PROSITE" id="PS51787"/>
    </source>
</evidence>
<dbReference type="PANTHER" id="PTHR46732">
    <property type="entry name" value="ATP-DEPENDENT PROTEASE LA (LON) DOMAIN PROTEIN"/>
    <property type="match status" value="1"/>
</dbReference>
<dbReference type="Proteomes" id="UP000077143">
    <property type="component" value="Chromosome"/>
</dbReference>
<dbReference type="EMBL" id="CP015596">
    <property type="protein sequence ID" value="ANE83314.1"/>
    <property type="molecule type" value="Genomic_DNA"/>
</dbReference>
<dbReference type="GO" id="GO:0006508">
    <property type="term" value="P:proteolysis"/>
    <property type="evidence" value="ECO:0007669"/>
    <property type="project" value="UniProtKB-KW"/>
</dbReference>
<proteinExistence type="predicted"/>
<dbReference type="GO" id="GO:0008233">
    <property type="term" value="F:peptidase activity"/>
    <property type="evidence" value="ECO:0007669"/>
    <property type="project" value="UniProtKB-KW"/>
</dbReference>
<dbReference type="PROSITE" id="PS51787">
    <property type="entry name" value="LON_N"/>
    <property type="match status" value="1"/>
</dbReference>
<reference evidence="2 3" key="1">
    <citation type="submission" date="2016-05" db="EMBL/GenBank/DDBJ databases">
        <title>Complete genome sequence of a phthalic acid esters degrading Mycobacterium sp. YC-RL4.</title>
        <authorList>
            <person name="Ren L."/>
            <person name="Fan S."/>
            <person name="Ruth N."/>
            <person name="Jia Y."/>
            <person name="Wang J."/>
            <person name="Qiao C."/>
        </authorList>
    </citation>
    <scope>NUCLEOTIDE SEQUENCE [LARGE SCALE GENOMIC DNA]</scope>
    <source>
        <strain evidence="2 3">YC-RL4</strain>
    </source>
</reference>
<keyword evidence="2" id="KW-0645">Protease</keyword>
<protein>
    <submittedName>
        <fullName evidence="2">ATP-dependent protease</fullName>
    </submittedName>
</protein>
<dbReference type="KEGG" id="madi:A7U43_26825"/>
<keyword evidence="2" id="KW-0378">Hydrolase</keyword>
<dbReference type="AlphaFoldDB" id="A0A172UWU8"/>
<dbReference type="STRING" id="1682113.A7U43_26825"/>
<dbReference type="Pfam" id="PF02190">
    <property type="entry name" value="LON_substr_bdg"/>
    <property type="match status" value="1"/>
</dbReference>
<evidence type="ECO:0000313" key="2">
    <source>
        <dbReference type="EMBL" id="ANE83314.1"/>
    </source>
</evidence>
<dbReference type="SUPFAM" id="SSF88697">
    <property type="entry name" value="PUA domain-like"/>
    <property type="match status" value="1"/>
</dbReference>